<evidence type="ECO:0000256" key="3">
    <source>
        <dbReference type="ARBA" id="ARBA00022679"/>
    </source>
</evidence>
<evidence type="ECO:0000313" key="9">
    <source>
        <dbReference type="Proteomes" id="UP001652564"/>
    </source>
</evidence>
<feature type="transmembrane region" description="Helical" evidence="7">
    <location>
        <begin position="30"/>
        <end position="46"/>
    </location>
</feature>
<evidence type="ECO:0000256" key="7">
    <source>
        <dbReference type="SAM" id="Phobius"/>
    </source>
</evidence>
<keyword evidence="2 8" id="KW-0328">Glycosyltransferase</keyword>
<evidence type="ECO:0000256" key="2">
    <source>
        <dbReference type="ARBA" id="ARBA00022676"/>
    </source>
</evidence>
<gene>
    <name evidence="8" type="ORF">OEZ71_13085</name>
</gene>
<dbReference type="RefSeq" id="WP_263740436.1">
    <property type="nucleotide sequence ID" value="NZ_JAOWKZ010000003.1"/>
</dbReference>
<dbReference type="EC" id="2.4.-.-" evidence="8"/>
<sequence length="455" mass="50250">MRHVDPAQEAASWAASSVPEHLSARSIREPWLGAVVVLVALLPLIWPPPAWLLVPCFLAVLTLRAAALIRWTDHHDPEPARWPRLTVLLPVYREPSVIPDLAAAMRALDYPSLEIVLLVEEDDLETQAVLPVWPFQVLVVPDGRPRTKPRAVNFGLLNTSGEIVVVYDAEDRPAEDQPKRAVARLLSDSRCAVVQGVLACDHDGSLVTRLWHLEYCVLFRGVLPFLSRFGLPFLLGGTSQYFRRDVLEAVGAFDAHSVTEDADLAVRLARAGYTSSVVLSVTGEEAPVTVTAWIKQRSRWIKGWLQTVLVHGLLPKAIDRWTPPMRLRDRVALAVQLPVQLLCLASHPVGMAVAFNDPHGPLAVLLFAGYALTIVVFMVAAIRAGRSPWDAFALPLYAFLHTAAMAIAVVELVVCPSRWSKTEHGVVRNRPTQHLVDPAFPQTACCDQVLARVRR</sequence>
<dbReference type="Gene3D" id="3.90.550.10">
    <property type="entry name" value="Spore Coat Polysaccharide Biosynthesis Protein SpsA, Chain A"/>
    <property type="match status" value="1"/>
</dbReference>
<keyword evidence="3 8" id="KW-0808">Transferase</keyword>
<dbReference type="Proteomes" id="UP001652564">
    <property type="component" value="Unassembled WGS sequence"/>
</dbReference>
<evidence type="ECO:0000256" key="6">
    <source>
        <dbReference type="ARBA" id="ARBA00023136"/>
    </source>
</evidence>
<feature type="transmembrane region" description="Helical" evidence="7">
    <location>
        <begin position="361"/>
        <end position="382"/>
    </location>
</feature>
<dbReference type="PANTHER" id="PTHR43867:SF2">
    <property type="entry name" value="CELLULOSE SYNTHASE CATALYTIC SUBUNIT A [UDP-FORMING]"/>
    <property type="match status" value="1"/>
</dbReference>
<comment type="subcellular location">
    <subcellularLocation>
        <location evidence="1">Membrane</location>
        <topology evidence="1">Multi-pass membrane protein</topology>
    </subcellularLocation>
</comment>
<keyword evidence="9" id="KW-1185">Reference proteome</keyword>
<evidence type="ECO:0000256" key="1">
    <source>
        <dbReference type="ARBA" id="ARBA00004141"/>
    </source>
</evidence>
<dbReference type="InterPro" id="IPR029044">
    <property type="entry name" value="Nucleotide-diphossugar_trans"/>
</dbReference>
<dbReference type="PANTHER" id="PTHR43867">
    <property type="entry name" value="CELLULOSE SYNTHASE CATALYTIC SUBUNIT A [UDP-FORMING]"/>
    <property type="match status" value="1"/>
</dbReference>
<accession>A0ABT2ZQ05</accession>
<feature type="transmembrane region" description="Helical" evidence="7">
    <location>
        <begin position="331"/>
        <end position="355"/>
    </location>
</feature>
<evidence type="ECO:0000256" key="4">
    <source>
        <dbReference type="ARBA" id="ARBA00022692"/>
    </source>
</evidence>
<evidence type="ECO:0000313" key="8">
    <source>
        <dbReference type="EMBL" id="MCV2873230.1"/>
    </source>
</evidence>
<evidence type="ECO:0000256" key="5">
    <source>
        <dbReference type="ARBA" id="ARBA00022989"/>
    </source>
</evidence>
<organism evidence="8 9">
    <name type="scientific">Albidovulum litorale</name>
    <dbReference type="NCBI Taxonomy" id="2984134"/>
    <lineage>
        <taxon>Bacteria</taxon>
        <taxon>Pseudomonadati</taxon>
        <taxon>Pseudomonadota</taxon>
        <taxon>Alphaproteobacteria</taxon>
        <taxon>Rhodobacterales</taxon>
        <taxon>Paracoccaceae</taxon>
        <taxon>Albidovulum</taxon>
    </lineage>
</organism>
<keyword evidence="4 7" id="KW-0812">Transmembrane</keyword>
<protein>
    <submittedName>
        <fullName evidence="8">Glycosyltransferase</fullName>
        <ecNumber evidence="8">2.4.-.-</ecNumber>
    </submittedName>
</protein>
<dbReference type="SUPFAM" id="SSF53448">
    <property type="entry name" value="Nucleotide-diphospho-sugar transferases"/>
    <property type="match status" value="1"/>
</dbReference>
<reference evidence="8 9" key="1">
    <citation type="submission" date="2022-10" db="EMBL/GenBank/DDBJ databases">
        <title>Defluviimonas sp. nov., isolated from ocean surface sediments.</title>
        <authorList>
            <person name="He W."/>
            <person name="Wang L."/>
            <person name="Zhang D.-F."/>
        </authorList>
    </citation>
    <scope>NUCLEOTIDE SEQUENCE [LARGE SCALE GENOMIC DNA]</scope>
    <source>
        <strain evidence="8 9">WL0050</strain>
    </source>
</reference>
<name>A0ABT2ZQ05_9RHOB</name>
<proteinExistence type="predicted"/>
<keyword evidence="6 7" id="KW-0472">Membrane</keyword>
<keyword evidence="5 7" id="KW-1133">Transmembrane helix</keyword>
<feature type="transmembrane region" description="Helical" evidence="7">
    <location>
        <begin position="394"/>
        <end position="414"/>
    </location>
</feature>
<dbReference type="InterPro" id="IPR050321">
    <property type="entry name" value="Glycosyltr_2/OpgH_subfam"/>
</dbReference>
<dbReference type="GO" id="GO:0016757">
    <property type="term" value="F:glycosyltransferase activity"/>
    <property type="evidence" value="ECO:0007669"/>
    <property type="project" value="UniProtKB-KW"/>
</dbReference>
<comment type="caution">
    <text evidence="8">The sequence shown here is derived from an EMBL/GenBank/DDBJ whole genome shotgun (WGS) entry which is preliminary data.</text>
</comment>
<dbReference type="EMBL" id="JAOWKZ010000003">
    <property type="protein sequence ID" value="MCV2873230.1"/>
    <property type="molecule type" value="Genomic_DNA"/>
</dbReference>
<dbReference type="Pfam" id="PF13641">
    <property type="entry name" value="Glyco_tranf_2_3"/>
    <property type="match status" value="1"/>
</dbReference>